<dbReference type="Proteomes" id="UP000789366">
    <property type="component" value="Unassembled WGS sequence"/>
</dbReference>
<proteinExistence type="predicted"/>
<keyword evidence="2" id="KW-1185">Reference proteome</keyword>
<feature type="non-terminal residue" evidence="1">
    <location>
        <position position="203"/>
    </location>
</feature>
<gene>
    <name evidence="1" type="ORF">SPELUC_LOCUS9444</name>
</gene>
<evidence type="ECO:0000313" key="1">
    <source>
        <dbReference type="EMBL" id="CAG8665547.1"/>
    </source>
</evidence>
<reference evidence="1" key="1">
    <citation type="submission" date="2021-06" db="EMBL/GenBank/DDBJ databases">
        <authorList>
            <person name="Kallberg Y."/>
            <person name="Tangrot J."/>
            <person name="Rosling A."/>
        </authorList>
    </citation>
    <scope>NUCLEOTIDE SEQUENCE</scope>
    <source>
        <strain evidence="1">28 12/20/2015</strain>
    </source>
</reference>
<sequence>MYELDELSEKEYEVNLFDLFEEQEAFEAALKGNPIAPPVDWNEEEIFYLTEEPEENENYSTIEDFYFRDNPWSDVESLNGTEIPPVTNEDMNQEPEMHKGVQTEKDLEIVKQTLHNKLSPALLDKIFLQELTETEPADVIIEPSSYDQKDKTRTKVHLTYQALRSMARLRNHEDSRLKALTYAYYLGELLETKPKTPAQRTVL</sequence>
<dbReference type="EMBL" id="CAJVPW010015877">
    <property type="protein sequence ID" value="CAG8665547.1"/>
    <property type="molecule type" value="Genomic_DNA"/>
</dbReference>
<accession>A0ACA9NQA6</accession>
<evidence type="ECO:0000313" key="2">
    <source>
        <dbReference type="Proteomes" id="UP000789366"/>
    </source>
</evidence>
<name>A0ACA9NQA6_9GLOM</name>
<protein>
    <submittedName>
        <fullName evidence="1">14595_t:CDS:1</fullName>
    </submittedName>
</protein>
<comment type="caution">
    <text evidence="1">The sequence shown here is derived from an EMBL/GenBank/DDBJ whole genome shotgun (WGS) entry which is preliminary data.</text>
</comment>
<organism evidence="1 2">
    <name type="scientific">Cetraspora pellucida</name>
    <dbReference type="NCBI Taxonomy" id="1433469"/>
    <lineage>
        <taxon>Eukaryota</taxon>
        <taxon>Fungi</taxon>
        <taxon>Fungi incertae sedis</taxon>
        <taxon>Mucoromycota</taxon>
        <taxon>Glomeromycotina</taxon>
        <taxon>Glomeromycetes</taxon>
        <taxon>Diversisporales</taxon>
        <taxon>Gigasporaceae</taxon>
        <taxon>Cetraspora</taxon>
    </lineage>
</organism>